<feature type="compositionally biased region" description="Polar residues" evidence="3">
    <location>
        <begin position="287"/>
        <end position="299"/>
    </location>
</feature>
<evidence type="ECO:0000313" key="6">
    <source>
        <dbReference type="Proteomes" id="UP000234681"/>
    </source>
</evidence>
<dbReference type="Gene3D" id="2.30.42.10">
    <property type="match status" value="1"/>
</dbReference>
<gene>
    <name evidence="5" type="primary">RGD1309696_predicted</name>
    <name evidence="5" type="ORF">rCG_27722</name>
</gene>
<feature type="compositionally biased region" description="Basic and acidic residues" evidence="3">
    <location>
        <begin position="333"/>
        <end position="345"/>
    </location>
</feature>
<evidence type="ECO:0000259" key="4">
    <source>
        <dbReference type="PROSITE" id="PS50106"/>
    </source>
</evidence>
<dbReference type="SMART" id="SM00228">
    <property type="entry name" value="PDZ"/>
    <property type="match status" value="1"/>
</dbReference>
<feature type="compositionally biased region" description="Acidic residues" evidence="3">
    <location>
        <begin position="29"/>
        <end position="38"/>
    </location>
</feature>
<dbReference type="Proteomes" id="UP000234681">
    <property type="component" value="Chromosome 6"/>
</dbReference>
<dbReference type="InterPro" id="IPR036034">
    <property type="entry name" value="PDZ_sf"/>
</dbReference>
<evidence type="ECO:0000313" key="5">
    <source>
        <dbReference type="EMBL" id="EDL97417.1"/>
    </source>
</evidence>
<evidence type="ECO:0000256" key="3">
    <source>
        <dbReference type="SAM" id="MobiDB-lite"/>
    </source>
</evidence>
<feature type="compositionally biased region" description="Basic and acidic residues" evidence="3">
    <location>
        <begin position="231"/>
        <end position="246"/>
    </location>
</feature>
<dbReference type="PROSITE" id="PS50106">
    <property type="entry name" value="PDZ"/>
    <property type="match status" value="1"/>
</dbReference>
<feature type="domain" description="PDZ" evidence="4">
    <location>
        <begin position="109"/>
        <end position="176"/>
    </location>
</feature>
<accession>A6KBW4</accession>
<dbReference type="PANTHER" id="PTHR23348">
    <property type="entry name" value="PERIAXIN/AHNAK"/>
    <property type="match status" value="1"/>
</dbReference>
<feature type="region of interest" description="Disordered" evidence="3">
    <location>
        <begin position="16"/>
        <end position="89"/>
    </location>
</feature>
<comment type="subcellular location">
    <subcellularLocation>
        <location evidence="1">Nucleus</location>
    </subcellularLocation>
</comment>
<feature type="compositionally biased region" description="Basic and acidic residues" evidence="3">
    <location>
        <begin position="395"/>
        <end position="408"/>
    </location>
</feature>
<feature type="region of interest" description="Disordered" evidence="3">
    <location>
        <begin position="195"/>
        <end position="417"/>
    </location>
</feature>
<dbReference type="PANTHER" id="PTHR23348:SF37">
    <property type="entry name" value="PROTEIN AHNAK2"/>
    <property type="match status" value="1"/>
</dbReference>
<proteinExistence type="predicted"/>
<protein>
    <submittedName>
        <fullName evidence="5">Similar to KIAA2019 protein (Predicted)</fullName>
    </submittedName>
</protein>
<feature type="compositionally biased region" description="Polar residues" evidence="3">
    <location>
        <begin position="378"/>
        <end position="394"/>
    </location>
</feature>
<name>A6KBW4_RAT</name>
<sequence>MCDCFHVVLPTWPGAPGSVSGRQLQQQEPEAETEDDYSVTEGPVGEVVRPRPQGSSPVYEYTAEGAGFGGQETGQGRHSSSGRRRSWWRRDSGESTAFASMSHPGESTEVTLKTDVESGASGYSVTGGGDQGIFVKQVLKDSSAAKLFNLREGDQLLSATIFFDHMKYEDALKILQYSEPYKVQFKIKRKLSANEGEEGAVQHPQQGQKGKEKQDIADGCTETPTKSVDGAGDRERLISKSRDDRHRRPQDRFSWPKFQALRSKRRAGPRRSHSSSEASEHRDTRDLSPTSTDTELQLTTDREDQSSGAGRQRRRFLNLRIGMTSGQSPVTTEQKDSKPQDRREQAAVLGEGKSKEDERKDTQGAEEGQTKDKKQKTGFMSTTRQKTTRDNYSNLEKEADGKKEFKTERHQKKKKQV</sequence>
<organism evidence="5 6">
    <name type="scientific">Rattus norvegicus</name>
    <name type="common">Rat</name>
    <dbReference type="NCBI Taxonomy" id="10116"/>
    <lineage>
        <taxon>Eukaryota</taxon>
        <taxon>Metazoa</taxon>
        <taxon>Chordata</taxon>
        <taxon>Craniata</taxon>
        <taxon>Vertebrata</taxon>
        <taxon>Euteleostomi</taxon>
        <taxon>Mammalia</taxon>
        <taxon>Eutheria</taxon>
        <taxon>Euarchontoglires</taxon>
        <taxon>Glires</taxon>
        <taxon>Rodentia</taxon>
        <taxon>Myomorpha</taxon>
        <taxon>Muroidea</taxon>
        <taxon>Muridae</taxon>
        <taxon>Murinae</taxon>
        <taxon>Rattus</taxon>
    </lineage>
</organism>
<dbReference type="GO" id="GO:0005634">
    <property type="term" value="C:nucleus"/>
    <property type="evidence" value="ECO:0007669"/>
    <property type="project" value="UniProtKB-SubCell"/>
</dbReference>
<dbReference type="AlphaFoldDB" id="A6KBW4"/>
<dbReference type="InterPro" id="IPR052082">
    <property type="entry name" value="Myelin_sheath_structural"/>
</dbReference>
<dbReference type="InterPro" id="IPR001478">
    <property type="entry name" value="PDZ"/>
</dbReference>
<feature type="non-terminal residue" evidence="5">
    <location>
        <position position="417"/>
    </location>
</feature>
<dbReference type="SUPFAM" id="SSF50156">
    <property type="entry name" value="PDZ domain-like"/>
    <property type="match status" value="1"/>
</dbReference>
<feature type="compositionally biased region" description="Basic residues" evidence="3">
    <location>
        <begin position="262"/>
        <end position="273"/>
    </location>
</feature>
<dbReference type="FunFam" id="2.30.42.10:FF:000225">
    <property type="entry name" value="AHNAK2 isoform 1"/>
    <property type="match status" value="1"/>
</dbReference>
<feature type="compositionally biased region" description="Basic and acidic residues" evidence="3">
    <location>
        <begin position="352"/>
        <end position="372"/>
    </location>
</feature>
<keyword evidence="2" id="KW-0539">Nucleus</keyword>
<dbReference type="Pfam" id="PF00595">
    <property type="entry name" value="PDZ"/>
    <property type="match status" value="1"/>
</dbReference>
<reference evidence="5 6" key="1">
    <citation type="submission" date="2005-09" db="EMBL/GenBank/DDBJ databases">
        <authorList>
            <person name="Mural R.J."/>
            <person name="Li P.W."/>
            <person name="Adams M.D."/>
            <person name="Amanatides P.G."/>
            <person name="Baden-Tillson H."/>
            <person name="Barnstead M."/>
            <person name="Chin S.H."/>
            <person name="Dew I."/>
            <person name="Evans C.A."/>
            <person name="Ferriera S."/>
            <person name="Flanigan M."/>
            <person name="Fosler C."/>
            <person name="Glodek A."/>
            <person name="Gu Z."/>
            <person name="Holt R.A."/>
            <person name="Jennings D."/>
            <person name="Kraft C.L."/>
            <person name="Lu F."/>
            <person name="Nguyen T."/>
            <person name="Nusskern D.R."/>
            <person name="Pfannkoch C.M."/>
            <person name="Sitter C."/>
            <person name="Sutton G.G."/>
            <person name="Venter J.C."/>
            <person name="Wang Z."/>
            <person name="Woodage T."/>
            <person name="Zheng X.H."/>
            <person name="Zhong F."/>
        </authorList>
    </citation>
    <scope>NUCLEOTIDE SEQUENCE [LARGE SCALE GENOMIC DNA]</scope>
    <source>
        <strain>BN</strain>
        <strain evidence="6">Sprague-Dawley</strain>
    </source>
</reference>
<dbReference type="EMBL" id="CH474034">
    <property type="protein sequence ID" value="EDL97417.1"/>
    <property type="molecule type" value="Genomic_DNA"/>
</dbReference>
<evidence type="ECO:0000256" key="1">
    <source>
        <dbReference type="ARBA" id="ARBA00004123"/>
    </source>
</evidence>
<evidence type="ECO:0000256" key="2">
    <source>
        <dbReference type="ARBA" id="ARBA00023242"/>
    </source>
</evidence>